<dbReference type="Proteomes" id="UP000245539">
    <property type="component" value="Unassembled WGS sequence"/>
</dbReference>
<dbReference type="OrthoDB" id="9806939at2"/>
<evidence type="ECO:0000259" key="3">
    <source>
        <dbReference type="Pfam" id="PF25954"/>
    </source>
</evidence>
<accession>A0A317CMB0</accession>
<dbReference type="AlphaFoldDB" id="A0A317CMB0"/>
<reference evidence="4 5" key="1">
    <citation type="submission" date="2018-05" db="EMBL/GenBank/DDBJ databases">
        <title>Leucothrix arctica sp. nov., isolated from Arctic seawater.</title>
        <authorList>
            <person name="Choi A."/>
            <person name="Baek K."/>
        </authorList>
    </citation>
    <scope>NUCLEOTIDE SEQUENCE [LARGE SCALE GENOMIC DNA]</scope>
    <source>
        <strain evidence="4 5">JCM 18388</strain>
    </source>
</reference>
<evidence type="ECO:0000256" key="2">
    <source>
        <dbReference type="SAM" id="Coils"/>
    </source>
</evidence>
<dbReference type="Gene3D" id="2.40.420.20">
    <property type="match status" value="1"/>
</dbReference>
<dbReference type="Pfam" id="PF25954">
    <property type="entry name" value="Beta-barrel_RND_2"/>
    <property type="match status" value="1"/>
</dbReference>
<name>A0A317CMB0_9GAMM</name>
<dbReference type="Gene3D" id="1.10.287.470">
    <property type="entry name" value="Helix hairpin bin"/>
    <property type="match status" value="1"/>
</dbReference>
<dbReference type="InterPro" id="IPR006143">
    <property type="entry name" value="RND_pump_MFP"/>
</dbReference>
<dbReference type="Gene3D" id="2.40.50.100">
    <property type="match status" value="2"/>
</dbReference>
<dbReference type="GO" id="GO:0015562">
    <property type="term" value="F:efflux transmembrane transporter activity"/>
    <property type="evidence" value="ECO:0007669"/>
    <property type="project" value="TreeGrafter"/>
</dbReference>
<dbReference type="NCBIfam" id="TIGR01730">
    <property type="entry name" value="RND_mfp"/>
    <property type="match status" value="1"/>
</dbReference>
<sequence length="407" mass="44152">MFEVIKTLPVKLALILLALACLLGWILFQAGKHEARISGDTNKQLIATASASDKAAEPAVTPGNIITVEGNQVSPQTIVGGTVIPARDVTLTAQLSGQVRFLAGREGDGFTQNTLLVGINADQLQAKRQAAVAMLQNAQAEINNAQVEYQREILSPKSQSLSRSGGMGLPLMFDQMFTRPFSDIMPGGIGGDTALDRNADLHAVSTRLNQAQGRYMQAKSQIDEIDAQIADSRVNTPFPGIILERMVETGDIIQIGTPLLRYADLSQLQIEAQVPASIVSRLSQNMIIPVRLGDAEFETNARVEQIFPTADARRRTVTVKFDLPNNSRAIPGMYVELFLPGNRALQEAVPVVPLASVMFNGSLPTVRVVGEDNQLQLRMIRLGERMANNRVAVISGLRIGERILSRP</sequence>
<feature type="domain" description="CusB-like beta-barrel" evidence="3">
    <location>
        <begin position="270"/>
        <end position="338"/>
    </location>
</feature>
<organism evidence="4 5">
    <name type="scientific">Leucothrix pacifica</name>
    <dbReference type="NCBI Taxonomy" id="1247513"/>
    <lineage>
        <taxon>Bacteria</taxon>
        <taxon>Pseudomonadati</taxon>
        <taxon>Pseudomonadota</taxon>
        <taxon>Gammaproteobacteria</taxon>
        <taxon>Thiotrichales</taxon>
        <taxon>Thiotrichaceae</taxon>
        <taxon>Leucothrix</taxon>
    </lineage>
</organism>
<gene>
    <name evidence="4" type="ORF">DKW60_05165</name>
</gene>
<dbReference type="GO" id="GO:1990281">
    <property type="term" value="C:efflux pump complex"/>
    <property type="evidence" value="ECO:0007669"/>
    <property type="project" value="TreeGrafter"/>
</dbReference>
<keyword evidence="2" id="KW-0175">Coiled coil</keyword>
<feature type="coiled-coil region" evidence="2">
    <location>
        <begin position="121"/>
        <end position="155"/>
    </location>
</feature>
<protein>
    <submittedName>
        <fullName evidence="4">Efflux RND transporter periplasmic adaptor subunit</fullName>
    </submittedName>
</protein>
<dbReference type="RefSeq" id="WP_109836606.1">
    <property type="nucleotide sequence ID" value="NZ_QGKM01000009.1"/>
</dbReference>
<keyword evidence="5" id="KW-1185">Reference proteome</keyword>
<dbReference type="SUPFAM" id="SSF111369">
    <property type="entry name" value="HlyD-like secretion proteins"/>
    <property type="match status" value="2"/>
</dbReference>
<proteinExistence type="inferred from homology"/>
<dbReference type="EMBL" id="QGKM01000009">
    <property type="protein sequence ID" value="PWQ99668.1"/>
    <property type="molecule type" value="Genomic_DNA"/>
</dbReference>
<evidence type="ECO:0000313" key="5">
    <source>
        <dbReference type="Proteomes" id="UP000245539"/>
    </source>
</evidence>
<comment type="similarity">
    <text evidence="1">Belongs to the membrane fusion protein (MFP) (TC 8.A.1) family.</text>
</comment>
<evidence type="ECO:0000313" key="4">
    <source>
        <dbReference type="EMBL" id="PWQ99668.1"/>
    </source>
</evidence>
<dbReference type="PANTHER" id="PTHR30469:SF15">
    <property type="entry name" value="HLYD FAMILY OF SECRETION PROTEINS"/>
    <property type="match status" value="1"/>
</dbReference>
<comment type="caution">
    <text evidence="4">The sequence shown here is derived from an EMBL/GenBank/DDBJ whole genome shotgun (WGS) entry which is preliminary data.</text>
</comment>
<evidence type="ECO:0000256" key="1">
    <source>
        <dbReference type="ARBA" id="ARBA00009477"/>
    </source>
</evidence>
<dbReference type="InterPro" id="IPR058792">
    <property type="entry name" value="Beta-barrel_RND_2"/>
</dbReference>
<dbReference type="PANTHER" id="PTHR30469">
    <property type="entry name" value="MULTIDRUG RESISTANCE PROTEIN MDTA"/>
    <property type="match status" value="1"/>
</dbReference>
<dbReference type="Gene3D" id="2.40.30.170">
    <property type="match status" value="1"/>
</dbReference>